<comment type="caution">
    <text evidence="5">The sequence shown here is derived from an EMBL/GenBank/DDBJ whole genome shotgun (WGS) entry which is preliminary data.</text>
</comment>
<dbReference type="Pfam" id="PF13193">
    <property type="entry name" value="AMP-binding_C"/>
    <property type="match status" value="1"/>
</dbReference>
<dbReference type="Proteomes" id="UP000886687">
    <property type="component" value="Unassembled WGS sequence"/>
</dbReference>
<evidence type="ECO:0000256" key="2">
    <source>
        <dbReference type="ARBA" id="ARBA00022598"/>
    </source>
</evidence>
<name>A0A9E4MZW8_9GAMM</name>
<dbReference type="AlphaFoldDB" id="A0A9E4MZW8"/>
<evidence type="ECO:0000313" key="5">
    <source>
        <dbReference type="EMBL" id="MCG7937909.1"/>
    </source>
</evidence>
<dbReference type="InterPro" id="IPR025110">
    <property type="entry name" value="AMP-bd_C"/>
</dbReference>
<evidence type="ECO:0000259" key="4">
    <source>
        <dbReference type="Pfam" id="PF13193"/>
    </source>
</evidence>
<gene>
    <name evidence="5" type="ORF">JAZ04_03500</name>
</gene>
<dbReference type="PANTHER" id="PTHR43767">
    <property type="entry name" value="LONG-CHAIN-FATTY-ACID--COA LIGASE"/>
    <property type="match status" value="1"/>
</dbReference>
<dbReference type="InterPro" id="IPR020845">
    <property type="entry name" value="AMP-binding_CS"/>
</dbReference>
<evidence type="ECO:0000259" key="3">
    <source>
        <dbReference type="Pfam" id="PF00501"/>
    </source>
</evidence>
<dbReference type="InterPro" id="IPR000873">
    <property type="entry name" value="AMP-dep_synth/lig_dom"/>
</dbReference>
<comment type="similarity">
    <text evidence="1">Belongs to the ATP-dependent AMP-binding enzyme family.</text>
</comment>
<dbReference type="InterPro" id="IPR045851">
    <property type="entry name" value="AMP-bd_C_sf"/>
</dbReference>
<keyword evidence="2 5" id="KW-0436">Ligase</keyword>
<dbReference type="PROSITE" id="PS00455">
    <property type="entry name" value="AMP_BINDING"/>
    <property type="match status" value="1"/>
</dbReference>
<protein>
    <submittedName>
        <fullName evidence="5">Acyl--CoA ligase</fullName>
    </submittedName>
</protein>
<feature type="domain" description="AMP-dependent synthetase/ligase" evidence="3">
    <location>
        <begin position="14"/>
        <end position="376"/>
    </location>
</feature>
<dbReference type="FunFam" id="3.30.300.30:FF:000008">
    <property type="entry name" value="2,3-dihydroxybenzoate-AMP ligase"/>
    <property type="match status" value="1"/>
</dbReference>
<dbReference type="InterPro" id="IPR042099">
    <property type="entry name" value="ANL_N_sf"/>
</dbReference>
<dbReference type="PANTHER" id="PTHR43767:SF10">
    <property type="entry name" value="SURFACTIN SYNTHASE SUBUNIT 1"/>
    <property type="match status" value="1"/>
</dbReference>
<dbReference type="SUPFAM" id="SSF56801">
    <property type="entry name" value="Acetyl-CoA synthetase-like"/>
    <property type="match status" value="1"/>
</dbReference>
<sequence length="513" mass="56010">MTAAALPLIDRFTTIAESYPDKLAIADASGQYSYRQLQESIAQVAGYLTDSGLNKGDRVAMVVTNSANYAAVFYGIWAAGGVTVALNTQAKARDILNWTDHSNAKWLFIDQGHGELSEILRRLDQSVELVSVGEPKPDQSTEGHTLWTTITQARSTMPKMALSPTDLASIIYTSGTTGSPKGVTLSHANLSANIDSIQKYLQLSSEDSILNVLPFYYSYGNSVLHTHLAVGGSLVLENNLVYPHRVVDRIANEAVSGFSGVPSTFALLLGRVNLSDYDLSKLRYLTQAGGAMAPALTDKLLAALPKTEIFIMYGQTEASARLTYLPPAQICEKRGSIGIAIPDTKIEVRDKQGKVTPPGATGEICAYGENIMQGYWRDTEKSAQVLKDGWLYTGDLAHTDEDGYLYIDGRSSDMIKSGANRISPKEIEEVIQELDCVMEVAVVGIPDEMLGEIIKAFIVPKSDQQTDKKVIQRHCKQNLAIYKIPKSIEFISELPKTASGKIQKFQLQSKEKS</sequence>
<dbReference type="Gene3D" id="3.40.50.12780">
    <property type="entry name" value="N-terminal domain of ligase-like"/>
    <property type="match status" value="1"/>
</dbReference>
<evidence type="ECO:0000313" key="6">
    <source>
        <dbReference type="Proteomes" id="UP000886687"/>
    </source>
</evidence>
<dbReference type="EMBL" id="JAEPDI010000001">
    <property type="protein sequence ID" value="MCG7937909.1"/>
    <property type="molecule type" value="Genomic_DNA"/>
</dbReference>
<evidence type="ECO:0000256" key="1">
    <source>
        <dbReference type="ARBA" id="ARBA00006432"/>
    </source>
</evidence>
<organism evidence="5 6">
    <name type="scientific">Candidatus Thiodiazotropha lotti</name>
    <dbReference type="NCBI Taxonomy" id="2792787"/>
    <lineage>
        <taxon>Bacteria</taxon>
        <taxon>Pseudomonadati</taxon>
        <taxon>Pseudomonadota</taxon>
        <taxon>Gammaproteobacteria</taxon>
        <taxon>Chromatiales</taxon>
        <taxon>Sedimenticolaceae</taxon>
        <taxon>Candidatus Thiodiazotropha</taxon>
    </lineage>
</organism>
<reference evidence="5" key="1">
    <citation type="journal article" date="2021" name="Proc. Natl. Acad. Sci. U.S.A.">
        <title>Global biogeography of chemosynthetic symbionts reveals both localized and globally distributed symbiont groups. .</title>
        <authorList>
            <person name="Osvatic J.T."/>
            <person name="Wilkins L.G.E."/>
            <person name="Leibrecht L."/>
            <person name="Leray M."/>
            <person name="Zauner S."/>
            <person name="Polzin J."/>
            <person name="Camacho Y."/>
            <person name="Gros O."/>
            <person name="van Gils J.A."/>
            <person name="Eisen J.A."/>
            <person name="Petersen J.M."/>
            <person name="Yuen B."/>
        </authorList>
    </citation>
    <scope>NUCLEOTIDE SEQUENCE</scope>
    <source>
        <strain evidence="5">MAGL173</strain>
    </source>
</reference>
<feature type="domain" description="AMP-binding enzyme C-terminal" evidence="4">
    <location>
        <begin position="426"/>
        <end position="501"/>
    </location>
</feature>
<dbReference type="Pfam" id="PF00501">
    <property type="entry name" value="AMP-binding"/>
    <property type="match status" value="1"/>
</dbReference>
<dbReference type="Gene3D" id="3.30.300.30">
    <property type="match status" value="1"/>
</dbReference>
<accession>A0A9E4MZW8</accession>
<proteinExistence type="inferred from homology"/>
<dbReference type="GO" id="GO:0016877">
    <property type="term" value="F:ligase activity, forming carbon-sulfur bonds"/>
    <property type="evidence" value="ECO:0007669"/>
    <property type="project" value="UniProtKB-ARBA"/>
</dbReference>
<dbReference type="InterPro" id="IPR050237">
    <property type="entry name" value="ATP-dep_AMP-bd_enzyme"/>
</dbReference>